<dbReference type="InterPro" id="IPR051158">
    <property type="entry name" value="Metallophosphoesterase_sf"/>
</dbReference>
<keyword evidence="1" id="KW-0472">Membrane</keyword>
<sequence>GYFICCRLMHDKFKWRFNLVSGLIAAVALLQGFYGTYSQFEVPEIKVQRLEVNNLPSDLQGLRIVQLSDIHLGPTLKGEFLAGVVARVNELQPDVVLITGDLVDGTPEKMLPEFAAFKDLKATYGIYAVSGNHEYYSGFRQWQPLFEELGLNFLHNRSVSIQVGSSAINVAGVPDRRAAGFGFAGADVQQALSKLDPNAAYTILMTHEPPLALETAGQADLVLSGHTHGGTMFFLQPIVGYFNADFVSGFYELPKGGRLYVSNGTGVWSGFPCRVGVSAEITCFVLTKAQS</sequence>
<dbReference type="Gene3D" id="3.60.21.10">
    <property type="match status" value="1"/>
</dbReference>
<reference evidence="3" key="2">
    <citation type="journal article" date="2021" name="PeerJ">
        <title>Extensive microbial diversity within the chicken gut microbiome revealed by metagenomics and culture.</title>
        <authorList>
            <person name="Gilroy R."/>
            <person name="Ravi A."/>
            <person name="Getino M."/>
            <person name="Pursley I."/>
            <person name="Horton D.L."/>
            <person name="Alikhan N.F."/>
            <person name="Baker D."/>
            <person name="Gharbi K."/>
            <person name="Hall N."/>
            <person name="Watson M."/>
            <person name="Adriaenssens E.M."/>
            <person name="Foster-Nyarko E."/>
            <person name="Jarju S."/>
            <person name="Secka A."/>
            <person name="Antonio M."/>
            <person name="Oren A."/>
            <person name="Chaudhuri R.R."/>
            <person name="La Ragione R."/>
            <person name="Hildebrand F."/>
            <person name="Pallen M.J."/>
        </authorList>
    </citation>
    <scope>NUCLEOTIDE SEQUENCE</scope>
    <source>
        <strain evidence="3">17213</strain>
    </source>
</reference>
<dbReference type="GO" id="GO:0016787">
    <property type="term" value="F:hydrolase activity"/>
    <property type="evidence" value="ECO:0007669"/>
    <property type="project" value="InterPro"/>
</dbReference>
<dbReference type="AlphaFoldDB" id="A0A9D9GUN8"/>
<evidence type="ECO:0000256" key="1">
    <source>
        <dbReference type="SAM" id="Phobius"/>
    </source>
</evidence>
<dbReference type="PANTHER" id="PTHR31302:SF0">
    <property type="entry name" value="TRANSMEMBRANE PROTEIN WITH METALLOPHOSPHOESTERASE DOMAIN"/>
    <property type="match status" value="1"/>
</dbReference>
<reference evidence="3" key="1">
    <citation type="submission" date="2020-10" db="EMBL/GenBank/DDBJ databases">
        <authorList>
            <person name="Gilroy R."/>
        </authorList>
    </citation>
    <scope>NUCLEOTIDE SEQUENCE</scope>
    <source>
        <strain evidence="3">17213</strain>
    </source>
</reference>
<evidence type="ECO:0000313" key="4">
    <source>
        <dbReference type="Proteomes" id="UP000823631"/>
    </source>
</evidence>
<feature type="transmembrane region" description="Helical" evidence="1">
    <location>
        <begin position="17"/>
        <end position="37"/>
    </location>
</feature>
<proteinExistence type="predicted"/>
<keyword evidence="1" id="KW-1133">Transmembrane helix</keyword>
<dbReference type="Pfam" id="PF00149">
    <property type="entry name" value="Metallophos"/>
    <property type="match status" value="1"/>
</dbReference>
<evidence type="ECO:0000259" key="2">
    <source>
        <dbReference type="Pfam" id="PF00149"/>
    </source>
</evidence>
<dbReference type="SUPFAM" id="SSF56300">
    <property type="entry name" value="Metallo-dependent phosphatases"/>
    <property type="match status" value="1"/>
</dbReference>
<dbReference type="Proteomes" id="UP000823631">
    <property type="component" value="Unassembled WGS sequence"/>
</dbReference>
<feature type="domain" description="Calcineurin-like phosphoesterase" evidence="2">
    <location>
        <begin position="62"/>
        <end position="229"/>
    </location>
</feature>
<gene>
    <name evidence="3" type="ORF">IAB19_08530</name>
</gene>
<comment type="caution">
    <text evidence="3">The sequence shown here is derived from an EMBL/GenBank/DDBJ whole genome shotgun (WGS) entry which is preliminary data.</text>
</comment>
<evidence type="ECO:0000313" key="3">
    <source>
        <dbReference type="EMBL" id="MBO8416410.1"/>
    </source>
</evidence>
<dbReference type="InterPro" id="IPR004843">
    <property type="entry name" value="Calcineurin-like_PHP"/>
</dbReference>
<name>A0A9D9GUN8_9GAMM</name>
<accession>A0A9D9GUN8</accession>
<protein>
    <submittedName>
        <fullName evidence="3">Metallophosphoesterase</fullName>
    </submittedName>
</protein>
<organism evidence="3 4">
    <name type="scientific">Candidatus Avisuccinivibrio stercorigallinarum</name>
    <dbReference type="NCBI Taxonomy" id="2840704"/>
    <lineage>
        <taxon>Bacteria</taxon>
        <taxon>Pseudomonadati</taxon>
        <taxon>Pseudomonadota</taxon>
        <taxon>Gammaproteobacteria</taxon>
        <taxon>Aeromonadales</taxon>
        <taxon>Succinivibrionaceae</taxon>
        <taxon>Succinivibrionaceae incertae sedis</taxon>
        <taxon>Candidatus Avisuccinivibrio</taxon>
    </lineage>
</organism>
<keyword evidence="1" id="KW-0812">Transmembrane</keyword>
<feature type="non-terminal residue" evidence="3">
    <location>
        <position position="1"/>
    </location>
</feature>
<dbReference type="PANTHER" id="PTHR31302">
    <property type="entry name" value="TRANSMEMBRANE PROTEIN WITH METALLOPHOSPHOESTERASE DOMAIN-RELATED"/>
    <property type="match status" value="1"/>
</dbReference>
<dbReference type="InterPro" id="IPR029052">
    <property type="entry name" value="Metallo-depent_PP-like"/>
</dbReference>
<dbReference type="EMBL" id="JADINH010000174">
    <property type="protein sequence ID" value="MBO8416410.1"/>
    <property type="molecule type" value="Genomic_DNA"/>
</dbReference>
<dbReference type="CDD" id="cd07385">
    <property type="entry name" value="MPP_YkuE_C"/>
    <property type="match status" value="1"/>
</dbReference>